<accession>A0A2S6NJ02</accession>
<evidence type="ECO:0000313" key="3">
    <source>
        <dbReference type="Proteomes" id="UP000239724"/>
    </source>
</evidence>
<evidence type="ECO:0000313" key="2">
    <source>
        <dbReference type="EMBL" id="PPQ34644.1"/>
    </source>
</evidence>
<dbReference type="Proteomes" id="UP000239724">
    <property type="component" value="Unassembled WGS sequence"/>
</dbReference>
<sequence>MSVRAVLAFDGEDVTQALGEAGIFDPVAVPALFGDAADPPGGILGDGITPNLVAEIELDEPGGVSPDVEASPASTGMEQPWDQTATTRVPAVHGGQSLVPVRKRRHRPTGAPPAPAHALGRQLK</sequence>
<feature type="compositionally biased region" description="Polar residues" evidence="1">
    <location>
        <begin position="72"/>
        <end position="87"/>
    </location>
</feature>
<keyword evidence="3" id="KW-1185">Reference proteome</keyword>
<name>A0A2S6NJ02_RHOGL</name>
<gene>
    <name evidence="2" type="ORF">CCS01_10040</name>
</gene>
<protein>
    <submittedName>
        <fullName evidence="2">Uncharacterized protein</fullName>
    </submittedName>
</protein>
<evidence type="ECO:0000256" key="1">
    <source>
        <dbReference type="SAM" id="MobiDB-lite"/>
    </source>
</evidence>
<dbReference type="EMBL" id="NHRY01000096">
    <property type="protein sequence ID" value="PPQ34644.1"/>
    <property type="molecule type" value="Genomic_DNA"/>
</dbReference>
<reference evidence="2 3" key="1">
    <citation type="journal article" date="2018" name="Arch. Microbiol.">
        <title>New insights into the metabolic potential of the phototrophic purple bacterium Rhodopila globiformis DSM 161(T) from its draft genome sequence and evidence for a vanadium-dependent nitrogenase.</title>
        <authorList>
            <person name="Imhoff J.F."/>
            <person name="Rahn T."/>
            <person name="Kunzel S."/>
            <person name="Neulinger S.C."/>
        </authorList>
    </citation>
    <scope>NUCLEOTIDE SEQUENCE [LARGE SCALE GENOMIC DNA]</scope>
    <source>
        <strain evidence="2 3">DSM 161</strain>
    </source>
</reference>
<dbReference type="AlphaFoldDB" id="A0A2S6NJ02"/>
<feature type="region of interest" description="Disordered" evidence="1">
    <location>
        <begin position="59"/>
        <end position="124"/>
    </location>
</feature>
<comment type="caution">
    <text evidence="2">The sequence shown here is derived from an EMBL/GenBank/DDBJ whole genome shotgun (WGS) entry which is preliminary data.</text>
</comment>
<proteinExistence type="predicted"/>
<organism evidence="2 3">
    <name type="scientific">Rhodopila globiformis</name>
    <name type="common">Rhodopseudomonas globiformis</name>
    <dbReference type="NCBI Taxonomy" id="1071"/>
    <lineage>
        <taxon>Bacteria</taxon>
        <taxon>Pseudomonadati</taxon>
        <taxon>Pseudomonadota</taxon>
        <taxon>Alphaproteobacteria</taxon>
        <taxon>Acetobacterales</taxon>
        <taxon>Acetobacteraceae</taxon>
        <taxon>Rhodopila</taxon>
    </lineage>
</organism>